<evidence type="ECO:0000313" key="3">
    <source>
        <dbReference type="Proteomes" id="UP000199149"/>
    </source>
</evidence>
<keyword evidence="1" id="KW-1133">Transmembrane helix</keyword>
<dbReference type="Pfam" id="PF14897">
    <property type="entry name" value="EpsG"/>
    <property type="match status" value="1"/>
</dbReference>
<keyword evidence="3" id="KW-1185">Reference proteome</keyword>
<sequence length="369" mass="44065">MNSAKKNEGKYFYYLFMVFLVLVCTFRYRVGGDSLHYHDIFDSYPYFSELSSYDFKNSQYNFGWIIFNAVIKSICDSFYFFQFVHALIINTTIFYFIKKYAINKFLTIIFYLFFNFLYFNMEVLRESLAVSFFLLSIPYLLNKKWLAYYLLCILAYSFHSSALILFVLPLFAIEMKMKYQISILVLLTLLINFIPIGDLISNYLGFLSITQVASRNYLNLEINFIGILAQILKIIPILFIYIIYKRKKLNHEFAIFVMPYLVLGILSAFIPGVYRFLNYLTIPILIFAVDLFYFLLRRKHKYIFSYYKIAGSLCILILMQLQYFTRDMTKFSQVNSVFFNIYTPYHSILDEKKDPIREKIFYNSMNIDN</sequence>
<evidence type="ECO:0000256" key="1">
    <source>
        <dbReference type="SAM" id="Phobius"/>
    </source>
</evidence>
<feature type="transmembrane region" description="Helical" evidence="1">
    <location>
        <begin position="78"/>
        <end position="97"/>
    </location>
</feature>
<protein>
    <submittedName>
        <fullName evidence="2">EpsG family protein</fullName>
    </submittedName>
</protein>
<proteinExistence type="predicted"/>
<reference evidence="3" key="1">
    <citation type="submission" date="2016-10" db="EMBL/GenBank/DDBJ databases">
        <authorList>
            <person name="Varghese N."/>
            <person name="Submissions S."/>
        </authorList>
    </citation>
    <scope>NUCLEOTIDE SEQUENCE [LARGE SCALE GENOMIC DNA]</scope>
    <source>
        <strain evidence="3">XJ109</strain>
    </source>
</reference>
<feature type="transmembrane region" description="Helical" evidence="1">
    <location>
        <begin position="303"/>
        <end position="324"/>
    </location>
</feature>
<keyword evidence="1" id="KW-0812">Transmembrane</keyword>
<dbReference type="Proteomes" id="UP000199149">
    <property type="component" value="Unassembled WGS sequence"/>
</dbReference>
<feature type="transmembrane region" description="Helical" evidence="1">
    <location>
        <begin position="146"/>
        <end position="171"/>
    </location>
</feature>
<feature type="transmembrane region" description="Helical" evidence="1">
    <location>
        <begin position="253"/>
        <end position="270"/>
    </location>
</feature>
<evidence type="ECO:0000313" key="2">
    <source>
        <dbReference type="EMBL" id="SFN39232.1"/>
    </source>
</evidence>
<organism evidence="2 3">
    <name type="scientific">Algoriella xinjiangensis</name>
    <dbReference type="NCBI Taxonomy" id="684065"/>
    <lineage>
        <taxon>Bacteria</taxon>
        <taxon>Pseudomonadati</taxon>
        <taxon>Bacteroidota</taxon>
        <taxon>Flavobacteriia</taxon>
        <taxon>Flavobacteriales</taxon>
        <taxon>Weeksellaceae</taxon>
        <taxon>Algoriella</taxon>
    </lineage>
</organism>
<dbReference type="EMBL" id="FOUZ01000011">
    <property type="protein sequence ID" value="SFN39232.1"/>
    <property type="molecule type" value="Genomic_DNA"/>
</dbReference>
<feature type="transmembrane region" description="Helical" evidence="1">
    <location>
        <begin position="276"/>
        <end position="296"/>
    </location>
</feature>
<name>A0A1I4YME1_9FLAO</name>
<keyword evidence="1" id="KW-0472">Membrane</keyword>
<dbReference type="InterPro" id="IPR049458">
    <property type="entry name" value="EpsG-like"/>
</dbReference>
<feature type="transmembrane region" description="Helical" evidence="1">
    <location>
        <begin position="183"/>
        <end position="204"/>
    </location>
</feature>
<dbReference type="STRING" id="684065.SAMN05421738_111115"/>
<accession>A0A1I4YME1</accession>
<feature type="transmembrane region" description="Helical" evidence="1">
    <location>
        <begin position="224"/>
        <end position="244"/>
    </location>
</feature>
<dbReference type="AlphaFoldDB" id="A0A1I4YME1"/>
<feature type="transmembrane region" description="Helical" evidence="1">
    <location>
        <begin position="12"/>
        <end position="30"/>
    </location>
</feature>
<gene>
    <name evidence="2" type="ORF">SAMN05421738_111115</name>
</gene>
<dbReference type="RefSeq" id="WP_092908833.1">
    <property type="nucleotide sequence ID" value="NZ_FOUZ01000011.1"/>
</dbReference>
<dbReference type="OrthoDB" id="1261475at2"/>
<feature type="transmembrane region" description="Helical" evidence="1">
    <location>
        <begin position="109"/>
        <end position="134"/>
    </location>
</feature>